<feature type="domain" description="Liprin-beta-1/2 coiled-coil" evidence="4">
    <location>
        <begin position="88"/>
        <end position="187"/>
    </location>
</feature>
<dbReference type="Pfam" id="PF26022">
    <property type="entry name" value="CC_Liprin_beta"/>
    <property type="match status" value="1"/>
</dbReference>
<organism evidence="5 6">
    <name type="scientific">Scleropages formosus</name>
    <name type="common">Asian bonytongue</name>
    <name type="synonym">Osteoglossum formosum</name>
    <dbReference type="NCBI Taxonomy" id="113540"/>
    <lineage>
        <taxon>Eukaryota</taxon>
        <taxon>Metazoa</taxon>
        <taxon>Chordata</taxon>
        <taxon>Craniata</taxon>
        <taxon>Vertebrata</taxon>
        <taxon>Euteleostomi</taxon>
        <taxon>Actinopterygii</taxon>
        <taxon>Neopterygii</taxon>
        <taxon>Teleostei</taxon>
        <taxon>Osteoglossocephala</taxon>
        <taxon>Osteoglossomorpha</taxon>
        <taxon>Osteoglossiformes</taxon>
        <taxon>Osteoglossidae</taxon>
        <taxon>Scleropages</taxon>
    </lineage>
</organism>
<accession>A0A0P7V440</accession>
<dbReference type="InterPro" id="IPR058914">
    <property type="entry name" value="LIPB1/2_CC"/>
</dbReference>
<proteinExistence type="predicted"/>
<feature type="coiled-coil region" evidence="2">
    <location>
        <begin position="84"/>
        <end position="139"/>
    </location>
</feature>
<dbReference type="GO" id="GO:0007528">
    <property type="term" value="P:neuromuscular junction development"/>
    <property type="evidence" value="ECO:0007669"/>
    <property type="project" value="TreeGrafter"/>
</dbReference>
<reference evidence="5 6" key="1">
    <citation type="submission" date="2015-08" db="EMBL/GenBank/DDBJ databases">
        <title>The genome of the Asian arowana (Scleropages formosus).</title>
        <authorList>
            <person name="Tan M.H."/>
            <person name="Gan H.M."/>
            <person name="Croft L.J."/>
            <person name="Austin C.M."/>
        </authorList>
    </citation>
    <scope>NUCLEOTIDE SEQUENCE [LARGE SCALE GENOMIC DNA]</scope>
    <source>
        <strain evidence="5">Aro1</strain>
    </source>
</reference>
<sequence>MSHCRAGSKAVAELRSTLYELGSPVCIGPLQVLQLAEDLRTALELQAGTEDRKAVRNQLPSATAEALLEWLESGMINHRSPVNNESYQERLSRLEGDKESLVLQVSVLTDQVEAQGEKIRDLETSLEEHHHKLSSTEEMLQQELLSRTSLETQKLDLMDEVSYLKLKLVGMEEAQSNGEDKQHKAESGGKKKSTLGVKRSKCVVNLISELQEQMCKFQLEINTRIQEKRALEKQTECSAEGAQESPSVGPRTLPTEESCCCREENVGSPTLHGQMHAMSGSAPPQGLLQELRQLKNKVDELEGEKSQYEQKLKATKDRRIEELTVLLGQYRNGKEVTALTPVEYE</sequence>
<feature type="coiled-coil region" evidence="2">
    <location>
        <begin position="284"/>
        <end position="318"/>
    </location>
</feature>
<evidence type="ECO:0000256" key="3">
    <source>
        <dbReference type="SAM" id="MobiDB-lite"/>
    </source>
</evidence>
<dbReference type="PANTHER" id="PTHR12587">
    <property type="entry name" value="LAR INTERACTING PROTEIN LIP -RELATED PROTEIN"/>
    <property type="match status" value="1"/>
</dbReference>
<keyword evidence="1" id="KW-0677">Repeat</keyword>
<dbReference type="GO" id="GO:0048786">
    <property type="term" value="C:presynaptic active zone"/>
    <property type="evidence" value="ECO:0007669"/>
    <property type="project" value="TreeGrafter"/>
</dbReference>
<comment type="caution">
    <text evidence="5">The sequence shown here is derived from an EMBL/GenBank/DDBJ whole genome shotgun (WGS) entry which is preliminary data.</text>
</comment>
<name>A0A0P7V440_SCLFO</name>
<evidence type="ECO:0000313" key="5">
    <source>
        <dbReference type="EMBL" id="KPP75996.1"/>
    </source>
</evidence>
<dbReference type="PANTHER" id="PTHR12587:SF18">
    <property type="entry name" value="LIPRIN-BETA-2"/>
    <property type="match status" value="1"/>
</dbReference>
<feature type="region of interest" description="Disordered" evidence="3">
    <location>
        <begin position="234"/>
        <end position="253"/>
    </location>
</feature>
<dbReference type="Proteomes" id="UP000034805">
    <property type="component" value="Unassembled WGS sequence"/>
</dbReference>
<keyword evidence="2" id="KW-0175">Coiled coil</keyword>
<dbReference type="InterPro" id="IPR029515">
    <property type="entry name" value="Liprin"/>
</dbReference>
<evidence type="ECO:0000259" key="4">
    <source>
        <dbReference type="Pfam" id="PF26022"/>
    </source>
</evidence>
<protein>
    <recommendedName>
        <fullName evidence="4">Liprin-beta-1/2 coiled-coil domain-containing protein</fullName>
    </recommendedName>
</protein>
<evidence type="ECO:0000256" key="1">
    <source>
        <dbReference type="ARBA" id="ARBA00022737"/>
    </source>
</evidence>
<evidence type="ECO:0000313" key="6">
    <source>
        <dbReference type="Proteomes" id="UP000034805"/>
    </source>
</evidence>
<dbReference type="AlphaFoldDB" id="A0A0P7V440"/>
<gene>
    <name evidence="5" type="ORF">Z043_104704</name>
</gene>
<evidence type="ECO:0000256" key="2">
    <source>
        <dbReference type="SAM" id="Coils"/>
    </source>
</evidence>
<dbReference type="EMBL" id="JARO02001266">
    <property type="protein sequence ID" value="KPP75996.1"/>
    <property type="molecule type" value="Genomic_DNA"/>
</dbReference>